<feature type="region of interest" description="Disordered" evidence="1">
    <location>
        <begin position="52"/>
        <end position="74"/>
    </location>
</feature>
<sequence>MIMGMWEILEEGRDDYGRGFGMRGDEVEEAYKEGCRKGYEKAMREMRGEMGFRDGGRSYSGGGSSSGMDERRYPGYFPEYPRMDEMGERRRRRSNGEFY</sequence>
<dbReference type="EMBL" id="BK015955">
    <property type="protein sequence ID" value="DAF86973.1"/>
    <property type="molecule type" value="Genomic_DNA"/>
</dbReference>
<evidence type="ECO:0000256" key="1">
    <source>
        <dbReference type="SAM" id="MobiDB-lite"/>
    </source>
</evidence>
<organism evidence="2">
    <name type="scientific">Siphoviridae sp. ctvBz3</name>
    <dbReference type="NCBI Taxonomy" id="2825720"/>
    <lineage>
        <taxon>Viruses</taxon>
        <taxon>Duplodnaviria</taxon>
        <taxon>Heunggongvirae</taxon>
        <taxon>Uroviricota</taxon>
        <taxon>Caudoviricetes</taxon>
    </lineage>
</organism>
<proteinExistence type="predicted"/>
<reference evidence="2" key="1">
    <citation type="journal article" date="2021" name="Proc. Natl. Acad. Sci. U.S.A.">
        <title>A Catalog of Tens of Thousands of Viruses from Human Metagenomes Reveals Hidden Associations with Chronic Diseases.</title>
        <authorList>
            <person name="Tisza M.J."/>
            <person name="Buck C.B."/>
        </authorList>
    </citation>
    <scope>NUCLEOTIDE SEQUENCE</scope>
    <source>
        <strain evidence="2">CtvBz3</strain>
    </source>
</reference>
<name>A0A8S5TXM8_9CAUD</name>
<protein>
    <submittedName>
        <fullName evidence="2">Uncharacterized protein</fullName>
    </submittedName>
</protein>
<accession>A0A8S5TXM8</accession>
<evidence type="ECO:0000313" key="2">
    <source>
        <dbReference type="EMBL" id="DAF86973.1"/>
    </source>
</evidence>